<gene>
    <name evidence="2" type="ORF">VOLCADRAFT_105533</name>
</gene>
<dbReference type="InterPro" id="IPR036404">
    <property type="entry name" value="Jacalin-like_lectin_dom_sf"/>
</dbReference>
<protein>
    <recommendedName>
        <fullName evidence="1">Jacalin-type lectin domain-containing protein</fullName>
    </recommendedName>
</protein>
<dbReference type="AlphaFoldDB" id="D8U1F4"/>
<organism evidence="3">
    <name type="scientific">Volvox carteri f. nagariensis</name>
    <dbReference type="NCBI Taxonomy" id="3068"/>
    <lineage>
        <taxon>Eukaryota</taxon>
        <taxon>Viridiplantae</taxon>
        <taxon>Chlorophyta</taxon>
        <taxon>core chlorophytes</taxon>
        <taxon>Chlorophyceae</taxon>
        <taxon>CS clade</taxon>
        <taxon>Chlamydomonadales</taxon>
        <taxon>Volvocaceae</taxon>
        <taxon>Volvox</taxon>
    </lineage>
</organism>
<dbReference type="Gene3D" id="2.100.10.30">
    <property type="entry name" value="Jacalin-like lectin domain"/>
    <property type="match status" value="1"/>
</dbReference>
<dbReference type="PANTHER" id="PTHR34144">
    <property type="entry name" value="CHROMOSOME 8, WHOLE GENOME SHOTGUN SEQUENCE"/>
    <property type="match status" value="1"/>
</dbReference>
<dbReference type="eggNOG" id="ENOG502QRP7">
    <property type="taxonomic scope" value="Eukaryota"/>
</dbReference>
<dbReference type="InParanoid" id="D8U1F4"/>
<evidence type="ECO:0000259" key="1">
    <source>
        <dbReference type="Pfam" id="PF01419"/>
    </source>
</evidence>
<keyword evidence="3" id="KW-1185">Reference proteome</keyword>
<dbReference type="KEGG" id="vcn:VOLCADRAFT_105533"/>
<reference evidence="2 3" key="1">
    <citation type="journal article" date="2010" name="Science">
        <title>Genomic analysis of organismal complexity in the multicellular green alga Volvox carteri.</title>
        <authorList>
            <person name="Prochnik S.E."/>
            <person name="Umen J."/>
            <person name="Nedelcu A.M."/>
            <person name="Hallmann A."/>
            <person name="Miller S.M."/>
            <person name="Nishii I."/>
            <person name="Ferris P."/>
            <person name="Kuo A."/>
            <person name="Mitros T."/>
            <person name="Fritz-Laylin L.K."/>
            <person name="Hellsten U."/>
            <person name="Chapman J."/>
            <person name="Simakov O."/>
            <person name="Rensing S.A."/>
            <person name="Terry A."/>
            <person name="Pangilinan J."/>
            <person name="Kapitonov V."/>
            <person name="Jurka J."/>
            <person name="Salamov A."/>
            <person name="Shapiro H."/>
            <person name="Schmutz J."/>
            <person name="Grimwood J."/>
            <person name="Lindquist E."/>
            <person name="Lucas S."/>
            <person name="Grigoriev I.V."/>
            <person name="Schmitt R."/>
            <person name="Kirk D."/>
            <person name="Rokhsar D.S."/>
        </authorList>
    </citation>
    <scope>NUCLEOTIDE SEQUENCE [LARGE SCALE GENOMIC DNA]</scope>
    <source>
        <strain evidence="3">f. Nagariensis / Eve</strain>
    </source>
</reference>
<dbReference type="Pfam" id="PF11735">
    <property type="entry name" value="CAP59_mtransfer"/>
    <property type="match status" value="1"/>
</dbReference>
<dbReference type="GeneID" id="9627521"/>
<sequence>MPNWVLSKRREGKGYCIPAVQVVRRLLDVSLLGENFRVRVHGDTEEHLRHRQCHYLFYGGLPHSKPTAAQLAAIQARANALRDKAKESPSAAKAVSEALAAAMSTVPPISLARGLRALRDIPHDVQAHLPDAVELLAVIRGLGVAPPCLERPGAPRGLPGRFRYMIAANLKDCEALMPYWTLEVLRLGFLLQGNSRMLHVYFHNVTADEVTAWSGSAAHVSVYESGSKDSTPTWLRIAESLWQAAGMKTSIVVNGPVQRGLVLDPFSGRYSKQHKVQYAAALRNAALEPLYNSPSGTYNYVIFLNDVFFCAPDFLRLTHFGADIACGLDFEVLVGDKKGRVAGTAHQPLVPPTRRLLDLHTNAFARTHDPHLVAEHNESAVLDILPGRANWHSVVKRMTQVHADEATRQAEAEARVQEAQVKPRYEFYDTWVSKDLGGNPFIKEDPLARDTRTIDLLHRGLPVPVKCCWNGGALINATMFYAGVRFRSGLLDEGECDISECSLLCEDFRRMGAKRAIIDPSVRVSYAPWAKASTINAGVGPKMPWSHVERSGALERLTVLWTETTFCMSTQCVPMRKDGSELPDIHNFRVIDLGKTNFTNMFIERSAYASPPPPKPDACNLIMGPYGDTTDGSAFDDLAYASWGKSPITRIYYRAGTSATESMVYALKLTYGSTATVQHGSDLGEAGEYELEAGEQIIGALVQFDETTVFAISFETNRKRSLTIGAFREGVAQARANPCPAAGSRFLVPMIFGRISLSVHEGCPGRHRMQAYEAQAFNVFHTNFKRWR</sequence>
<dbReference type="InterPro" id="IPR001229">
    <property type="entry name" value="Jacalin-like_lectin_dom"/>
</dbReference>
<dbReference type="EMBL" id="GL378351">
    <property type="protein sequence ID" value="EFJ46405.1"/>
    <property type="molecule type" value="Genomic_DNA"/>
</dbReference>
<dbReference type="SUPFAM" id="SSF51101">
    <property type="entry name" value="Mannose-binding lectins"/>
    <property type="match status" value="1"/>
</dbReference>
<name>D8U1F4_VOLCA</name>
<dbReference type="Pfam" id="PF01419">
    <property type="entry name" value="Jacalin"/>
    <property type="match status" value="1"/>
</dbReference>
<dbReference type="OrthoDB" id="523995at2759"/>
<proteinExistence type="predicted"/>
<dbReference type="PANTHER" id="PTHR34144:SF7">
    <property type="entry name" value="EXPORT PROTEIN (CAP59), PUTATIVE (AFU_ORTHOLOGUE AFUA_7G05020)-RELATED"/>
    <property type="match status" value="1"/>
</dbReference>
<evidence type="ECO:0000313" key="3">
    <source>
        <dbReference type="Proteomes" id="UP000001058"/>
    </source>
</evidence>
<accession>D8U1F4</accession>
<evidence type="ECO:0000313" key="2">
    <source>
        <dbReference type="EMBL" id="EFJ46405.1"/>
    </source>
</evidence>
<dbReference type="RefSeq" id="XP_002952558.1">
    <property type="nucleotide sequence ID" value="XM_002952512.1"/>
</dbReference>
<dbReference type="Proteomes" id="UP000001058">
    <property type="component" value="Unassembled WGS sequence"/>
</dbReference>
<dbReference type="InterPro" id="IPR021047">
    <property type="entry name" value="Mannosyltransferase_CMT1"/>
</dbReference>
<feature type="domain" description="Jacalin-type lectin" evidence="1">
    <location>
        <begin position="623"/>
        <end position="726"/>
    </location>
</feature>